<protein>
    <submittedName>
        <fullName evidence="1">YkgJ family cysteine cluster protein</fullName>
    </submittedName>
</protein>
<sequence length="117" mass="12414">MTRVTGPLHLTAQETARFTPPAGMAPRSPVTRDCTACGACCAAPDIHALGKPLGVPCVHLGPDQGCGHLCAVYDSRPGVCRAYQPDWVCGEVAPLPTLDARVRRFLTIYGLQDEADL</sequence>
<dbReference type="InterPro" id="IPR052572">
    <property type="entry name" value="UPF0153_domain"/>
</dbReference>
<dbReference type="Proteomes" id="UP001500191">
    <property type="component" value="Unassembled WGS sequence"/>
</dbReference>
<dbReference type="EMBL" id="BAAADB010000006">
    <property type="protein sequence ID" value="GAA0503137.1"/>
    <property type="molecule type" value="Genomic_DNA"/>
</dbReference>
<organism evidence="1 2">
    <name type="scientific">Deinococcus depolymerans</name>
    <dbReference type="NCBI Taxonomy" id="392408"/>
    <lineage>
        <taxon>Bacteria</taxon>
        <taxon>Thermotogati</taxon>
        <taxon>Deinococcota</taxon>
        <taxon>Deinococci</taxon>
        <taxon>Deinococcales</taxon>
        <taxon>Deinococcaceae</taxon>
        <taxon>Deinococcus</taxon>
    </lineage>
</organism>
<evidence type="ECO:0000313" key="2">
    <source>
        <dbReference type="Proteomes" id="UP001500191"/>
    </source>
</evidence>
<proteinExistence type="predicted"/>
<evidence type="ECO:0000313" key="1">
    <source>
        <dbReference type="EMBL" id="GAA0503137.1"/>
    </source>
</evidence>
<dbReference type="PANTHER" id="PTHR36931:SF1">
    <property type="entry name" value="UPF0153 PROTEIN YEIW"/>
    <property type="match status" value="1"/>
</dbReference>
<accession>A0ABN1BQV5</accession>
<keyword evidence="2" id="KW-1185">Reference proteome</keyword>
<gene>
    <name evidence="1" type="ORF">GCM10008937_08370</name>
</gene>
<dbReference type="PANTHER" id="PTHR36931">
    <property type="entry name" value="UPF0153 PROTEIN YEIW"/>
    <property type="match status" value="1"/>
</dbReference>
<reference evidence="1 2" key="1">
    <citation type="journal article" date="2019" name="Int. J. Syst. Evol. Microbiol.">
        <title>The Global Catalogue of Microorganisms (GCM) 10K type strain sequencing project: providing services to taxonomists for standard genome sequencing and annotation.</title>
        <authorList>
            <consortium name="The Broad Institute Genomics Platform"/>
            <consortium name="The Broad Institute Genome Sequencing Center for Infectious Disease"/>
            <person name="Wu L."/>
            <person name="Ma J."/>
        </authorList>
    </citation>
    <scope>NUCLEOTIDE SEQUENCE [LARGE SCALE GENOMIC DNA]</scope>
    <source>
        <strain evidence="1 2">JCM 14368</strain>
    </source>
</reference>
<comment type="caution">
    <text evidence="1">The sequence shown here is derived from an EMBL/GenBank/DDBJ whole genome shotgun (WGS) entry which is preliminary data.</text>
</comment>
<name>A0ABN1BQV5_9DEIO</name>